<keyword evidence="1" id="KW-0812">Transmembrane</keyword>
<keyword evidence="3" id="KW-1185">Reference proteome</keyword>
<proteinExistence type="predicted"/>
<sequence length="134" mass="15003">MSYLQDKSEGECMSPSSRWCVVARVRRCHVGGTVIAIVSDVHITSLYGTHLRRHRRRVVGWKAVVAGAGSTVVVVCVMSYCWVPAIQLYSCCCIPMYRSSSTILQCTGDRLLVTIHYLSSPLVWDNSECIAKYR</sequence>
<comment type="caution">
    <text evidence="2">The sequence shown here is derived from an EMBL/GenBank/DDBJ whole genome shotgun (WGS) entry which is preliminary data.</text>
</comment>
<organism evidence="2 3">
    <name type="scientific">Boletus reticuloceps</name>
    <dbReference type="NCBI Taxonomy" id="495285"/>
    <lineage>
        <taxon>Eukaryota</taxon>
        <taxon>Fungi</taxon>
        <taxon>Dikarya</taxon>
        <taxon>Basidiomycota</taxon>
        <taxon>Agaricomycotina</taxon>
        <taxon>Agaricomycetes</taxon>
        <taxon>Agaricomycetidae</taxon>
        <taxon>Boletales</taxon>
        <taxon>Boletineae</taxon>
        <taxon>Boletaceae</taxon>
        <taxon>Boletoideae</taxon>
        <taxon>Boletus</taxon>
    </lineage>
</organism>
<name>A0A8I3A4Y7_9AGAM</name>
<keyword evidence="1" id="KW-1133">Transmembrane helix</keyword>
<keyword evidence="1" id="KW-0472">Membrane</keyword>
<accession>A0A8I3A4Y7</accession>
<dbReference type="EMBL" id="JAGFBS010000048">
    <property type="protein sequence ID" value="KAG6370578.1"/>
    <property type="molecule type" value="Genomic_DNA"/>
</dbReference>
<protein>
    <submittedName>
        <fullName evidence="2">Uncharacterized protein</fullName>
    </submittedName>
</protein>
<reference evidence="2" key="1">
    <citation type="submission" date="2021-03" db="EMBL/GenBank/DDBJ databases">
        <title>Evolutionary innovations through gain and loss of genes in the ectomycorrhizal Boletales.</title>
        <authorList>
            <person name="Wu G."/>
            <person name="Miyauchi S."/>
            <person name="Morin E."/>
            <person name="Yang Z.-L."/>
            <person name="Xu J."/>
            <person name="Martin F.M."/>
        </authorList>
    </citation>
    <scope>NUCLEOTIDE SEQUENCE</scope>
    <source>
        <strain evidence="2">BR01</strain>
    </source>
</reference>
<evidence type="ECO:0000313" key="3">
    <source>
        <dbReference type="Proteomes" id="UP000683000"/>
    </source>
</evidence>
<feature type="transmembrane region" description="Helical" evidence="1">
    <location>
        <begin position="59"/>
        <end position="85"/>
    </location>
</feature>
<evidence type="ECO:0000313" key="2">
    <source>
        <dbReference type="EMBL" id="KAG6370578.1"/>
    </source>
</evidence>
<evidence type="ECO:0000256" key="1">
    <source>
        <dbReference type="SAM" id="Phobius"/>
    </source>
</evidence>
<gene>
    <name evidence="2" type="ORF">JVT61DRAFT_11375</name>
</gene>
<dbReference type="Proteomes" id="UP000683000">
    <property type="component" value="Unassembled WGS sequence"/>
</dbReference>
<dbReference type="AlphaFoldDB" id="A0A8I3A4Y7"/>